<sequence>MDQPAACRLPPSLPDDVVAPRGVAAARAVCKAWRAVVDGGRLLRADLLPLSVAGIFMNFEGHRFPEYFSRPCTGPNKVSGQMDYLPSPPPDTYRVTSISGHCNGLLLVHLDDQDYVVNPATRVWAPVPDPPPPASRSVPGIFHYRNYIAFDPTSSPHYEVISVPHIKYWYELPLSMAEAQWPPPSCTLNIFSSRTSQWEERSFAREGETIATVLQMQESLELTYSAYLKGTLYVLAQRNSVMRISLMHNKYRAVKSPVGIEDNDKDLEFYMGKSEKWIYLALLDGYFLKGCLYLVHVTFEVEECSNFAGSIDVLQCLALFFYTLMFPFINLSSCSSSMYT</sequence>
<reference evidence="2 3" key="1">
    <citation type="journal article" date="2019" name="Sci. Rep.">
        <title>A high-quality genome of Eragrostis curvula grass provides insights into Poaceae evolution and supports new strategies to enhance forage quality.</title>
        <authorList>
            <person name="Carballo J."/>
            <person name="Santos B.A.C.M."/>
            <person name="Zappacosta D."/>
            <person name="Garbus I."/>
            <person name="Selva J.P."/>
            <person name="Gallo C.A."/>
            <person name="Diaz A."/>
            <person name="Albertini E."/>
            <person name="Caccamo M."/>
            <person name="Echenique V."/>
        </authorList>
    </citation>
    <scope>NUCLEOTIDE SEQUENCE [LARGE SCALE GENOMIC DNA]</scope>
    <source>
        <strain evidence="3">cv. Victoria</strain>
        <tissue evidence="2">Leaf</tissue>
    </source>
</reference>
<feature type="transmembrane region" description="Helical" evidence="1">
    <location>
        <begin position="307"/>
        <end position="329"/>
    </location>
</feature>
<dbReference type="EMBL" id="RWGY01000004">
    <property type="protein sequence ID" value="TVU45871.1"/>
    <property type="molecule type" value="Genomic_DNA"/>
</dbReference>
<comment type="caution">
    <text evidence="2">The sequence shown here is derived from an EMBL/GenBank/DDBJ whole genome shotgun (WGS) entry which is preliminary data.</text>
</comment>
<accession>A0A5J9WD01</accession>
<feature type="transmembrane region" description="Helical" evidence="1">
    <location>
        <begin position="277"/>
        <end position="295"/>
    </location>
</feature>
<dbReference type="PANTHER" id="PTHR34591:SF30">
    <property type="entry name" value="OS02G0149500 PROTEIN"/>
    <property type="match status" value="1"/>
</dbReference>
<organism evidence="2 3">
    <name type="scientific">Eragrostis curvula</name>
    <name type="common">weeping love grass</name>
    <dbReference type="NCBI Taxonomy" id="38414"/>
    <lineage>
        <taxon>Eukaryota</taxon>
        <taxon>Viridiplantae</taxon>
        <taxon>Streptophyta</taxon>
        <taxon>Embryophyta</taxon>
        <taxon>Tracheophyta</taxon>
        <taxon>Spermatophyta</taxon>
        <taxon>Magnoliopsida</taxon>
        <taxon>Liliopsida</taxon>
        <taxon>Poales</taxon>
        <taxon>Poaceae</taxon>
        <taxon>PACMAD clade</taxon>
        <taxon>Chloridoideae</taxon>
        <taxon>Eragrostideae</taxon>
        <taxon>Eragrostidinae</taxon>
        <taxon>Eragrostis</taxon>
    </lineage>
</organism>
<keyword evidence="1" id="KW-0812">Transmembrane</keyword>
<name>A0A5J9WD01_9POAL</name>
<evidence type="ECO:0000313" key="2">
    <source>
        <dbReference type="EMBL" id="TVU45871.1"/>
    </source>
</evidence>
<dbReference type="PANTHER" id="PTHR34591">
    <property type="entry name" value="OS03G0653100 PROTEIN-RELATED"/>
    <property type="match status" value="1"/>
</dbReference>
<protein>
    <recommendedName>
        <fullName evidence="4">F-box domain-containing protein</fullName>
    </recommendedName>
</protein>
<evidence type="ECO:0008006" key="4">
    <source>
        <dbReference type="Google" id="ProtNLM"/>
    </source>
</evidence>
<dbReference type="Gramene" id="TVU45871">
    <property type="protein sequence ID" value="TVU45871"/>
    <property type="gene ID" value="EJB05_05377"/>
</dbReference>
<keyword evidence="1" id="KW-1133">Transmembrane helix</keyword>
<keyword evidence="3" id="KW-1185">Reference proteome</keyword>
<evidence type="ECO:0000256" key="1">
    <source>
        <dbReference type="SAM" id="Phobius"/>
    </source>
</evidence>
<dbReference type="AlphaFoldDB" id="A0A5J9WD01"/>
<evidence type="ECO:0000313" key="3">
    <source>
        <dbReference type="Proteomes" id="UP000324897"/>
    </source>
</evidence>
<keyword evidence="1" id="KW-0472">Membrane</keyword>
<gene>
    <name evidence="2" type="ORF">EJB05_05377</name>
</gene>
<dbReference type="OrthoDB" id="694608at2759"/>
<feature type="non-terminal residue" evidence="2">
    <location>
        <position position="1"/>
    </location>
</feature>
<dbReference type="Proteomes" id="UP000324897">
    <property type="component" value="Chromosome 5"/>
</dbReference>
<proteinExistence type="predicted"/>